<feature type="non-terminal residue" evidence="1">
    <location>
        <position position="48"/>
    </location>
</feature>
<evidence type="ECO:0000313" key="1">
    <source>
        <dbReference type="EMBL" id="SUZ74201.1"/>
    </source>
</evidence>
<accession>A0A381Q4F0</accession>
<organism evidence="1">
    <name type="scientific">marine metagenome</name>
    <dbReference type="NCBI Taxonomy" id="408172"/>
    <lineage>
        <taxon>unclassified sequences</taxon>
        <taxon>metagenomes</taxon>
        <taxon>ecological metagenomes</taxon>
    </lineage>
</organism>
<protein>
    <submittedName>
        <fullName evidence="1">Uncharacterized protein</fullName>
    </submittedName>
</protein>
<sequence>MPVEFWTMGAGRPGRPGSNVFSGTRQAIAAEEIGYDGIAYVDSQNLSG</sequence>
<dbReference type="AlphaFoldDB" id="A0A381Q4F0"/>
<name>A0A381Q4F0_9ZZZZ</name>
<gene>
    <name evidence="1" type="ORF">METZ01_LOCUS27055</name>
</gene>
<proteinExistence type="predicted"/>
<reference evidence="1" key="1">
    <citation type="submission" date="2018-05" db="EMBL/GenBank/DDBJ databases">
        <authorList>
            <person name="Lanie J.A."/>
            <person name="Ng W.-L."/>
            <person name="Kazmierczak K.M."/>
            <person name="Andrzejewski T.M."/>
            <person name="Davidsen T.M."/>
            <person name="Wayne K.J."/>
            <person name="Tettelin H."/>
            <person name="Glass J.I."/>
            <person name="Rusch D."/>
            <person name="Podicherti R."/>
            <person name="Tsui H.-C.T."/>
            <person name="Winkler M.E."/>
        </authorList>
    </citation>
    <scope>NUCLEOTIDE SEQUENCE</scope>
</reference>
<dbReference type="EMBL" id="UINC01001204">
    <property type="protein sequence ID" value="SUZ74201.1"/>
    <property type="molecule type" value="Genomic_DNA"/>
</dbReference>